<evidence type="ECO:0000256" key="1">
    <source>
        <dbReference type="SAM" id="MobiDB-lite"/>
    </source>
</evidence>
<evidence type="ECO:0000256" key="2">
    <source>
        <dbReference type="SAM" id="Phobius"/>
    </source>
</evidence>
<feature type="transmembrane region" description="Helical" evidence="2">
    <location>
        <begin position="361"/>
        <end position="384"/>
    </location>
</feature>
<proteinExistence type="predicted"/>
<dbReference type="OrthoDB" id="2667330at2759"/>
<comment type="caution">
    <text evidence="3">The sequence shown here is derived from an EMBL/GenBank/DDBJ whole genome shotgun (WGS) entry which is preliminary data.</text>
</comment>
<dbReference type="CDD" id="cd12087">
    <property type="entry name" value="TM_EGFR-like"/>
    <property type="match status" value="1"/>
</dbReference>
<evidence type="ECO:0000313" key="3">
    <source>
        <dbReference type="EMBL" id="KAG1785404.1"/>
    </source>
</evidence>
<keyword evidence="2" id="KW-0812">Transmembrane</keyword>
<dbReference type="RefSeq" id="XP_041152887.1">
    <property type="nucleotide sequence ID" value="XM_041307812.1"/>
</dbReference>
<reference evidence="3" key="1">
    <citation type="journal article" date="2020" name="New Phytol.">
        <title>Comparative genomics reveals dynamic genome evolution in host specialist ectomycorrhizal fungi.</title>
        <authorList>
            <person name="Lofgren L.A."/>
            <person name="Nguyen N.H."/>
            <person name="Vilgalys R."/>
            <person name="Ruytinx J."/>
            <person name="Liao H.L."/>
            <person name="Branco S."/>
            <person name="Kuo A."/>
            <person name="LaButti K."/>
            <person name="Lipzen A."/>
            <person name="Andreopoulos W."/>
            <person name="Pangilinan J."/>
            <person name="Riley R."/>
            <person name="Hundley H."/>
            <person name="Na H."/>
            <person name="Barry K."/>
            <person name="Grigoriev I.V."/>
            <person name="Stajich J.E."/>
            <person name="Kennedy P.G."/>
        </authorList>
    </citation>
    <scope>NUCLEOTIDE SEQUENCE</scope>
    <source>
        <strain evidence="3">S12</strain>
    </source>
</reference>
<feature type="compositionally biased region" description="Basic and acidic residues" evidence="1">
    <location>
        <begin position="535"/>
        <end position="545"/>
    </location>
</feature>
<dbReference type="GeneID" id="64601576"/>
<sequence length="556" mass="59499">MAVGLEPACGRMIESVPPFLIDAELPYLTMVRIWAYYVTVVRITSNNGRLTIMLALPERVVVAVVTFTVRKLSDLTLVQKGRRMTPPHTCFKLLSHNRLSHRSFNRAEPQHSSIETVIPVQEDGLDSLDQTRDTSVDGLNQGLKPSEEPEIEPVDCTPSGCEHLSDEHATSTMPSFEAGDLSVGSPRHVVKEGYIIRRSATSSTSVSKEPAMTVYQAVTVLPLSTLASSILTSPTLASPTLASSTLTSSHSTTPSANSVYQCDGALCSLSTTTLQTSGQQSPSTLSSDTIYPASSTLNEATVSPNPDTSATTTAITTISLQPALASGTASLSSTVVASSASAQSTSVSDTNSDPQSPPHTAAIVGGAIGAVALLALLIFIAICYRRRRQPSVTPFILPSTAAVAQTVSSVSLRAQSIGDAVRPDNRSLSSVYSDPYRMEYPGNKHSSFLIDSVSNHLPDSDNEFPSVIVLHQQSNGLERLDLSSSRACTSDHYCHSSVENWVQQVVMEDCSRESSEVLPAYWSTKSLKNGKTKSWKNEKIGHDDYDVPSSPSPLLP</sequence>
<name>A0A9P7AAB0_9AGAM</name>
<evidence type="ECO:0000313" key="4">
    <source>
        <dbReference type="Proteomes" id="UP000719766"/>
    </source>
</evidence>
<dbReference type="Proteomes" id="UP000719766">
    <property type="component" value="Unassembled WGS sequence"/>
</dbReference>
<dbReference type="AlphaFoldDB" id="A0A9P7AAB0"/>
<keyword evidence="4" id="KW-1185">Reference proteome</keyword>
<gene>
    <name evidence="3" type="ORF">HD556DRAFT_1450723</name>
</gene>
<keyword evidence="2" id="KW-0472">Membrane</keyword>
<accession>A0A9P7AAB0</accession>
<feature type="region of interest" description="Disordered" evidence="1">
    <location>
        <begin position="528"/>
        <end position="556"/>
    </location>
</feature>
<keyword evidence="2" id="KW-1133">Transmembrane helix</keyword>
<dbReference type="EMBL" id="JABBWE010000111">
    <property type="protein sequence ID" value="KAG1785404.1"/>
    <property type="molecule type" value="Genomic_DNA"/>
</dbReference>
<protein>
    <submittedName>
        <fullName evidence="3">Uncharacterized protein</fullName>
    </submittedName>
</protein>
<organism evidence="3 4">
    <name type="scientific">Suillus plorans</name>
    <dbReference type="NCBI Taxonomy" id="116603"/>
    <lineage>
        <taxon>Eukaryota</taxon>
        <taxon>Fungi</taxon>
        <taxon>Dikarya</taxon>
        <taxon>Basidiomycota</taxon>
        <taxon>Agaricomycotina</taxon>
        <taxon>Agaricomycetes</taxon>
        <taxon>Agaricomycetidae</taxon>
        <taxon>Boletales</taxon>
        <taxon>Suillineae</taxon>
        <taxon>Suillaceae</taxon>
        <taxon>Suillus</taxon>
    </lineage>
</organism>